<evidence type="ECO:0000313" key="3">
    <source>
        <dbReference type="Proteomes" id="UP000604046"/>
    </source>
</evidence>
<dbReference type="GO" id="GO:0008168">
    <property type="term" value="F:methyltransferase activity"/>
    <property type="evidence" value="ECO:0007669"/>
    <property type="project" value="InterPro"/>
</dbReference>
<dbReference type="Proteomes" id="UP000604046">
    <property type="component" value="Unassembled WGS sequence"/>
</dbReference>
<keyword evidence="3" id="KW-1185">Reference proteome</keyword>
<dbReference type="PANTHER" id="PTHR13600">
    <property type="entry name" value="LEUCINE CARBOXYL METHYLTRANSFERASE"/>
    <property type="match status" value="1"/>
</dbReference>
<gene>
    <name evidence="2" type="primary">LCMT1</name>
    <name evidence="2" type="ORF">SNAT2548_LOCUS18218</name>
</gene>
<comment type="caution">
    <text evidence="2">The sequence shown here is derived from an EMBL/GenBank/DDBJ whole genome shotgun (WGS) entry which is preliminary data.</text>
</comment>
<dbReference type="PANTHER" id="PTHR13600:SF21">
    <property type="entry name" value="LEUCINE CARBOXYL METHYLTRANSFERASE 1"/>
    <property type="match status" value="1"/>
</dbReference>
<dbReference type="SUPFAM" id="SSF53335">
    <property type="entry name" value="S-adenosyl-L-methionine-dependent methyltransferases"/>
    <property type="match status" value="1"/>
</dbReference>
<protein>
    <submittedName>
        <fullName evidence="2">LCMT1 protein</fullName>
    </submittedName>
</protein>
<proteinExistence type="predicted"/>
<evidence type="ECO:0000256" key="1">
    <source>
        <dbReference type="ARBA" id="ARBA00022691"/>
    </source>
</evidence>
<organism evidence="2 3">
    <name type="scientific">Symbiodinium natans</name>
    <dbReference type="NCBI Taxonomy" id="878477"/>
    <lineage>
        <taxon>Eukaryota</taxon>
        <taxon>Sar</taxon>
        <taxon>Alveolata</taxon>
        <taxon>Dinophyceae</taxon>
        <taxon>Suessiales</taxon>
        <taxon>Symbiodiniaceae</taxon>
        <taxon>Symbiodinium</taxon>
    </lineage>
</organism>
<accession>A0A812PDJ6</accession>
<name>A0A812PDJ6_9DINO</name>
<sequence>MVMYEQTNPHDRFGKVMVHNLAERGCPLLSVFDYPSMDAQKLRFLDRGWGCCTISDMNEVYSRHLDQKEVERIHKIELMDEFEEWHLIQGQAWLVCKLVEGKLVQDTVMGSVM</sequence>
<dbReference type="InterPro" id="IPR016651">
    <property type="entry name" value="LCMT1"/>
</dbReference>
<dbReference type="Gene3D" id="3.40.50.150">
    <property type="entry name" value="Vaccinia Virus protein VP39"/>
    <property type="match status" value="1"/>
</dbReference>
<keyword evidence="1" id="KW-0949">S-adenosyl-L-methionine</keyword>
<dbReference type="InterPro" id="IPR029063">
    <property type="entry name" value="SAM-dependent_MTases_sf"/>
</dbReference>
<dbReference type="AlphaFoldDB" id="A0A812PDJ6"/>
<dbReference type="OrthoDB" id="203237at2759"/>
<reference evidence="2" key="1">
    <citation type="submission" date="2021-02" db="EMBL/GenBank/DDBJ databases">
        <authorList>
            <person name="Dougan E. K."/>
            <person name="Rhodes N."/>
            <person name="Thang M."/>
            <person name="Chan C."/>
        </authorList>
    </citation>
    <scope>NUCLEOTIDE SEQUENCE</scope>
</reference>
<evidence type="ECO:0000313" key="2">
    <source>
        <dbReference type="EMBL" id="CAE7347213.1"/>
    </source>
</evidence>
<dbReference type="EMBL" id="CAJNDS010002138">
    <property type="protein sequence ID" value="CAE7347213.1"/>
    <property type="molecule type" value="Genomic_DNA"/>
</dbReference>